<gene>
    <name evidence="2" type="ORF">CLF_111226</name>
</gene>
<sequence>QTTKLAMSLTFKLTDCPPQPSASVEELNNTLVKMRKVVKVAKVYAFRDLTRYIKKMRMKLVKSPESQRLQHKLENRTAELQTLNQLSVIRLCKLLLANENTANELSQNGHKMSAQDRLVVRVATTKPVTAFVQSFRETHPDWRSLVHYMLYKNISGKWKSREQKRRNRKVRGSLPLPPSEGYVSLQDEDDVDTRYVPTTSYRVLPHSTPPSQEKQLNSDPPKLDDSGLDSDAVSDVADEVICRLVARHRQTPALSATVVPDNNSVPIPYSPTAKTKVDSPVSDTCPSHKIPRPRETKPEITNKQTSMEPRKPVRKRALSSVSSEIPDTSHNDGYSDDENPLGSDDVLLRQRLRAKEVLTEDFTSITEQHQWKLVGTGGFVALELGNLSTHASNAIGDSEFTVHICVSDGKPNRTASQTVDFPRALAVCLFRISELSRKQQQRSDRSAPANRRNAPFIKPPFTKGSSVRFRDASRAINIWKPEKHNESKMLHPSWQAKREEKVKAQLVTNPVAAAKRIVFDD</sequence>
<feature type="region of interest" description="Disordered" evidence="1">
    <location>
        <begin position="161"/>
        <end position="230"/>
    </location>
</feature>
<name>G7YLI7_CLOSI</name>
<keyword evidence="3" id="KW-1185">Reference proteome</keyword>
<dbReference type="PANTHER" id="PTHR23325">
    <property type="entry name" value="SERUM RESPONSE FACTOR-BINDING"/>
    <property type="match status" value="1"/>
</dbReference>
<organism evidence="2 3">
    <name type="scientific">Clonorchis sinensis</name>
    <name type="common">Chinese liver fluke</name>
    <dbReference type="NCBI Taxonomy" id="79923"/>
    <lineage>
        <taxon>Eukaryota</taxon>
        <taxon>Metazoa</taxon>
        <taxon>Spiralia</taxon>
        <taxon>Lophotrochozoa</taxon>
        <taxon>Platyhelminthes</taxon>
        <taxon>Trematoda</taxon>
        <taxon>Digenea</taxon>
        <taxon>Opisthorchiida</taxon>
        <taxon>Opisthorchiata</taxon>
        <taxon>Opisthorchiidae</taxon>
        <taxon>Clonorchis</taxon>
    </lineage>
</organism>
<feature type="compositionally biased region" description="Polar residues" evidence="1">
    <location>
        <begin position="209"/>
        <end position="218"/>
    </location>
</feature>
<evidence type="ECO:0000313" key="3">
    <source>
        <dbReference type="Proteomes" id="UP000008909"/>
    </source>
</evidence>
<dbReference type="GO" id="GO:0030490">
    <property type="term" value="P:maturation of SSU-rRNA"/>
    <property type="evidence" value="ECO:0007669"/>
    <property type="project" value="TreeGrafter"/>
</dbReference>
<feature type="non-terminal residue" evidence="2">
    <location>
        <position position="1"/>
    </location>
</feature>
<dbReference type="AlphaFoldDB" id="G7YLI7"/>
<dbReference type="Proteomes" id="UP000008909">
    <property type="component" value="Unassembled WGS sequence"/>
</dbReference>
<evidence type="ECO:0000256" key="1">
    <source>
        <dbReference type="SAM" id="MobiDB-lite"/>
    </source>
</evidence>
<feature type="compositionally biased region" description="Basic residues" evidence="1">
    <location>
        <begin position="162"/>
        <end position="171"/>
    </location>
</feature>
<accession>G7YLI7</accession>
<proteinExistence type="predicted"/>
<dbReference type="GO" id="GO:0030686">
    <property type="term" value="C:90S preribosome"/>
    <property type="evidence" value="ECO:0007669"/>
    <property type="project" value="TreeGrafter"/>
</dbReference>
<dbReference type="PANTHER" id="PTHR23325:SF1">
    <property type="entry name" value="SERUM RESPONSE FACTOR-BINDING PROTEIN 1"/>
    <property type="match status" value="1"/>
</dbReference>
<dbReference type="EMBL" id="DF143601">
    <property type="protein sequence ID" value="GAA53818.1"/>
    <property type="molecule type" value="Genomic_DNA"/>
</dbReference>
<dbReference type="InterPro" id="IPR037393">
    <property type="entry name" value="Bud22/SRFB1"/>
</dbReference>
<evidence type="ECO:0000313" key="2">
    <source>
        <dbReference type="EMBL" id="GAA53818.1"/>
    </source>
</evidence>
<feature type="region of interest" description="Disordered" evidence="1">
    <location>
        <begin position="257"/>
        <end position="343"/>
    </location>
</feature>
<reference key="2">
    <citation type="submission" date="2011-10" db="EMBL/GenBank/DDBJ databases">
        <title>The genome and transcriptome sequence of Clonorchis sinensis provide insights into the carcinogenic liver fluke.</title>
        <authorList>
            <person name="Wang X."/>
            <person name="Huang Y."/>
            <person name="Chen W."/>
            <person name="Liu H."/>
            <person name="Guo L."/>
            <person name="Chen Y."/>
            <person name="Luo F."/>
            <person name="Zhou W."/>
            <person name="Sun J."/>
            <person name="Mao Q."/>
            <person name="Liang P."/>
            <person name="Zhou C."/>
            <person name="Tian Y."/>
            <person name="Men J."/>
            <person name="Lv X."/>
            <person name="Huang L."/>
            <person name="Zhou J."/>
            <person name="Hu Y."/>
            <person name="Li R."/>
            <person name="Zhang F."/>
            <person name="Lei H."/>
            <person name="Li X."/>
            <person name="Hu X."/>
            <person name="Liang C."/>
            <person name="Xu J."/>
            <person name="Wu Z."/>
            <person name="Yu X."/>
        </authorList>
    </citation>
    <scope>NUCLEOTIDE SEQUENCE</scope>
    <source>
        <strain>Henan</strain>
    </source>
</reference>
<dbReference type="GO" id="GO:0005634">
    <property type="term" value="C:nucleus"/>
    <property type="evidence" value="ECO:0007669"/>
    <property type="project" value="TreeGrafter"/>
</dbReference>
<protein>
    <submittedName>
        <fullName evidence="2">Vasodilator-stimulated phosphoprotein/sprouty protein evh1 domain containing protein</fullName>
    </submittedName>
</protein>
<reference evidence="2" key="1">
    <citation type="journal article" date="2011" name="Genome Biol.">
        <title>The draft genome of the carcinogenic human liver fluke Clonorchis sinensis.</title>
        <authorList>
            <person name="Wang X."/>
            <person name="Chen W."/>
            <person name="Huang Y."/>
            <person name="Sun J."/>
            <person name="Men J."/>
            <person name="Liu H."/>
            <person name="Luo F."/>
            <person name="Guo L."/>
            <person name="Lv X."/>
            <person name="Deng C."/>
            <person name="Zhou C."/>
            <person name="Fan Y."/>
            <person name="Li X."/>
            <person name="Huang L."/>
            <person name="Hu Y."/>
            <person name="Liang C."/>
            <person name="Hu X."/>
            <person name="Xu J."/>
            <person name="Yu X."/>
        </authorList>
    </citation>
    <scope>NUCLEOTIDE SEQUENCE [LARGE SCALE GENOMIC DNA]</scope>
    <source>
        <strain evidence="2">Henan</strain>
    </source>
</reference>
<feature type="compositionally biased region" description="Polar residues" evidence="1">
    <location>
        <begin position="319"/>
        <end position="332"/>
    </location>
</feature>